<evidence type="ECO:0000313" key="4">
    <source>
        <dbReference type="Proteomes" id="UP000051386"/>
    </source>
</evidence>
<name>A0A0R0DHV4_9GAMM</name>
<dbReference type="SMART" id="SM00530">
    <property type="entry name" value="HTH_XRE"/>
    <property type="match status" value="1"/>
</dbReference>
<dbReference type="PROSITE" id="PS50943">
    <property type="entry name" value="HTH_CROC1"/>
    <property type="match status" value="1"/>
</dbReference>
<dbReference type="AlphaFoldDB" id="A0A0R0DHV4"/>
<proteinExistence type="predicted"/>
<dbReference type="RefSeq" id="WP_057506942.1">
    <property type="nucleotide sequence ID" value="NZ_DAMBRS010000005.1"/>
</dbReference>
<dbReference type="NCBIfam" id="TIGR02607">
    <property type="entry name" value="antidote_HigA"/>
    <property type="match status" value="1"/>
</dbReference>
<dbReference type="SUPFAM" id="SSF47413">
    <property type="entry name" value="lambda repressor-like DNA-binding domains"/>
    <property type="match status" value="1"/>
</dbReference>
<dbReference type="Proteomes" id="UP000051386">
    <property type="component" value="Unassembled WGS sequence"/>
</dbReference>
<evidence type="ECO:0000313" key="3">
    <source>
        <dbReference type="EMBL" id="KRG77091.1"/>
    </source>
</evidence>
<sequence length="106" mass="11361">MKNAIANKNVANALPPVHPGEILAEEFLSPLNMSARALAAAIDVTPARVSDIIAGRRGITADTALRLGRYFGTTAQVWLNLQTNYDLAIASVELAETIEHIRPRAA</sequence>
<dbReference type="InterPro" id="IPR013430">
    <property type="entry name" value="Toxin_antidote_HigA"/>
</dbReference>
<dbReference type="EMBL" id="LDJK01000005">
    <property type="protein sequence ID" value="KRG77091.1"/>
    <property type="molecule type" value="Genomic_DNA"/>
</dbReference>
<protein>
    <recommendedName>
        <fullName evidence="2">HTH cro/C1-type domain-containing protein</fullName>
    </recommendedName>
</protein>
<dbReference type="PANTHER" id="PTHR36924:SF1">
    <property type="entry name" value="ANTITOXIN HIGA-1"/>
    <property type="match status" value="1"/>
</dbReference>
<dbReference type="InterPro" id="IPR010982">
    <property type="entry name" value="Lambda_DNA-bd_dom_sf"/>
</dbReference>
<dbReference type="PATRIC" id="fig|517011.3.peg.2079"/>
<accession>A0A0R0DHV4</accession>
<gene>
    <name evidence="3" type="ORF">ABB28_01570</name>
</gene>
<evidence type="ECO:0000259" key="2">
    <source>
        <dbReference type="PROSITE" id="PS50943"/>
    </source>
</evidence>
<dbReference type="CDD" id="cd00093">
    <property type="entry name" value="HTH_XRE"/>
    <property type="match status" value="1"/>
</dbReference>
<keyword evidence="4" id="KW-1185">Reference proteome</keyword>
<feature type="domain" description="HTH cro/C1-type" evidence="2">
    <location>
        <begin position="31"/>
        <end position="78"/>
    </location>
</feature>
<organism evidence="3 4">
    <name type="scientific">Stenotrophomonas chelatiphaga</name>
    <dbReference type="NCBI Taxonomy" id="517011"/>
    <lineage>
        <taxon>Bacteria</taxon>
        <taxon>Pseudomonadati</taxon>
        <taxon>Pseudomonadota</taxon>
        <taxon>Gammaproteobacteria</taxon>
        <taxon>Lysobacterales</taxon>
        <taxon>Lysobacteraceae</taxon>
        <taxon>Stenotrophomonas</taxon>
    </lineage>
</organism>
<keyword evidence="1" id="KW-0238">DNA-binding</keyword>
<evidence type="ECO:0000256" key="1">
    <source>
        <dbReference type="ARBA" id="ARBA00023125"/>
    </source>
</evidence>
<dbReference type="Pfam" id="PF01381">
    <property type="entry name" value="HTH_3"/>
    <property type="match status" value="1"/>
</dbReference>
<dbReference type="InterPro" id="IPR001387">
    <property type="entry name" value="Cro/C1-type_HTH"/>
</dbReference>
<dbReference type="GO" id="GO:0003677">
    <property type="term" value="F:DNA binding"/>
    <property type="evidence" value="ECO:0007669"/>
    <property type="project" value="UniProtKB-KW"/>
</dbReference>
<comment type="caution">
    <text evidence="3">The sequence shown here is derived from an EMBL/GenBank/DDBJ whole genome shotgun (WGS) entry which is preliminary data.</text>
</comment>
<reference evidence="3 4" key="1">
    <citation type="submission" date="2015-05" db="EMBL/GenBank/DDBJ databases">
        <title>Genome sequencing and analysis of members of genus Stenotrophomonas.</title>
        <authorList>
            <person name="Patil P.P."/>
            <person name="Midha S."/>
            <person name="Patil P.B."/>
        </authorList>
    </citation>
    <scope>NUCLEOTIDE SEQUENCE [LARGE SCALE GENOMIC DNA]</scope>
    <source>
        <strain evidence="3 4">DSM 21508</strain>
    </source>
</reference>
<dbReference type="PANTHER" id="PTHR36924">
    <property type="entry name" value="ANTITOXIN HIGA-1"/>
    <property type="match status" value="1"/>
</dbReference>
<dbReference type="Gene3D" id="1.10.260.40">
    <property type="entry name" value="lambda repressor-like DNA-binding domains"/>
    <property type="match status" value="1"/>
</dbReference>